<keyword evidence="4 8" id="KW-0812">Transmembrane</keyword>
<feature type="transmembrane region" description="Helical" evidence="8">
    <location>
        <begin position="171"/>
        <end position="189"/>
    </location>
</feature>
<dbReference type="GO" id="GO:0005886">
    <property type="term" value="C:plasma membrane"/>
    <property type="evidence" value="ECO:0007669"/>
    <property type="project" value="UniProtKB-SubCell"/>
</dbReference>
<organism evidence="9 10">
    <name type="scientific">Flavobacterium shii</name>
    <dbReference type="NCBI Taxonomy" id="2987687"/>
    <lineage>
        <taxon>Bacteria</taxon>
        <taxon>Pseudomonadati</taxon>
        <taxon>Bacteroidota</taxon>
        <taxon>Flavobacteriia</taxon>
        <taxon>Flavobacteriales</taxon>
        <taxon>Flavobacteriaceae</taxon>
        <taxon>Flavobacterium</taxon>
    </lineage>
</organism>
<keyword evidence="6 8" id="KW-0472">Membrane</keyword>
<reference evidence="9" key="1">
    <citation type="submission" date="2022-10" db="EMBL/GenBank/DDBJ databases">
        <title>Two novel species of Flavobacterium.</title>
        <authorList>
            <person name="Liu Q."/>
            <person name="Xin Y.-H."/>
        </authorList>
    </citation>
    <scope>NUCLEOTIDE SEQUENCE</scope>
    <source>
        <strain evidence="9">LS1R49</strain>
    </source>
</reference>
<accession>A0A9X2ZFX1</accession>
<dbReference type="PIRSF" id="PIRSF016502">
    <property type="entry name" value="Urea_transporter"/>
    <property type="match status" value="1"/>
</dbReference>
<evidence type="ECO:0000256" key="1">
    <source>
        <dbReference type="ARBA" id="ARBA00004651"/>
    </source>
</evidence>
<dbReference type="RefSeq" id="WP_264206777.1">
    <property type="nucleotide sequence ID" value="NZ_JAOZEW010000013.1"/>
</dbReference>
<feature type="transmembrane region" description="Helical" evidence="8">
    <location>
        <begin position="121"/>
        <end position="140"/>
    </location>
</feature>
<dbReference type="EMBL" id="JAOZEW010000013">
    <property type="protein sequence ID" value="MCV9928665.1"/>
    <property type="molecule type" value="Genomic_DNA"/>
</dbReference>
<evidence type="ECO:0000256" key="2">
    <source>
        <dbReference type="ARBA" id="ARBA00005914"/>
    </source>
</evidence>
<feature type="transmembrane region" description="Helical" evidence="8">
    <location>
        <begin position="28"/>
        <end position="51"/>
    </location>
</feature>
<dbReference type="PANTHER" id="PTHR10464">
    <property type="entry name" value="UREA TRANSPORTER"/>
    <property type="match status" value="1"/>
</dbReference>
<evidence type="ECO:0000313" key="10">
    <source>
        <dbReference type="Proteomes" id="UP001151079"/>
    </source>
</evidence>
<dbReference type="Proteomes" id="UP001151079">
    <property type="component" value="Unassembled WGS sequence"/>
</dbReference>
<dbReference type="PANTHER" id="PTHR10464:SF4">
    <property type="entry name" value="UREA TRANSPORTER"/>
    <property type="match status" value="1"/>
</dbReference>
<dbReference type="InterPro" id="IPR029020">
    <property type="entry name" value="Ammonium/urea_transptr"/>
</dbReference>
<evidence type="ECO:0000256" key="3">
    <source>
        <dbReference type="ARBA" id="ARBA00022475"/>
    </source>
</evidence>
<evidence type="ECO:0000256" key="8">
    <source>
        <dbReference type="SAM" id="Phobius"/>
    </source>
</evidence>
<evidence type="ECO:0000256" key="6">
    <source>
        <dbReference type="ARBA" id="ARBA00023136"/>
    </source>
</evidence>
<comment type="caution">
    <text evidence="9">The sequence shown here is derived from an EMBL/GenBank/DDBJ whole genome shotgun (WGS) entry which is preliminary data.</text>
</comment>
<keyword evidence="10" id="KW-1185">Reference proteome</keyword>
<sequence length="304" mass="33177">MNKIIEQKFPLVNEVLKGIGQIMLQENIYTGIFFTIGVFLGSTPMGVAILLASLTGTLTAKALKYDKDEISMGLYGFSPALVGVCLIFLFKNEVLIWLLVILGASAAAMLQHFFIKRKIPVYTFPFIFVTWVLVTLLHQFTNIPPSESFMKVPDLSNIDSFTSQVNGFGEVMFQANIWAGLLFFIGVYINSPIAALYGLLGSAISSALSFHGNEPINEIHMGLFSFNAVLCAIAYAGNKKIDGVFVLISVVICVFINIGLVNAEIGILQNAGGAFTLPFVLATCLVLPLKNYISKSEYFTKLSV</sequence>
<feature type="site" description="Important for channel permeability" evidence="7">
    <location>
        <position position="276"/>
    </location>
</feature>
<evidence type="ECO:0000256" key="5">
    <source>
        <dbReference type="ARBA" id="ARBA00022989"/>
    </source>
</evidence>
<feature type="transmembrane region" description="Helical" evidence="8">
    <location>
        <begin position="244"/>
        <end position="261"/>
    </location>
</feature>
<feature type="transmembrane region" description="Helical" evidence="8">
    <location>
        <begin position="219"/>
        <end position="237"/>
    </location>
</feature>
<dbReference type="Pfam" id="PF03253">
    <property type="entry name" value="UT"/>
    <property type="match status" value="1"/>
</dbReference>
<dbReference type="Gene3D" id="1.10.3430.10">
    <property type="entry name" value="Ammonium transporter AmtB like domains"/>
    <property type="match status" value="1"/>
</dbReference>
<evidence type="ECO:0000313" key="9">
    <source>
        <dbReference type="EMBL" id="MCV9928665.1"/>
    </source>
</evidence>
<protein>
    <submittedName>
        <fullName evidence="9">Urea transporter</fullName>
    </submittedName>
</protein>
<evidence type="ECO:0000256" key="4">
    <source>
        <dbReference type="ARBA" id="ARBA00022692"/>
    </source>
</evidence>
<evidence type="ECO:0000256" key="7">
    <source>
        <dbReference type="PIRSR" id="PIRSR016502-1"/>
    </source>
</evidence>
<keyword evidence="3" id="KW-1003">Cell membrane</keyword>
<feature type="transmembrane region" description="Helical" evidence="8">
    <location>
        <begin position="72"/>
        <end position="90"/>
    </location>
</feature>
<dbReference type="InterPro" id="IPR004937">
    <property type="entry name" value="Urea_transporter"/>
</dbReference>
<dbReference type="AlphaFoldDB" id="A0A9X2ZFX1"/>
<gene>
    <name evidence="9" type="ORF">OIU83_13430</name>
</gene>
<feature type="transmembrane region" description="Helical" evidence="8">
    <location>
        <begin position="96"/>
        <end position="114"/>
    </location>
</feature>
<name>A0A9X2ZFX1_9FLAO</name>
<dbReference type="GO" id="GO:0015204">
    <property type="term" value="F:urea transmembrane transporter activity"/>
    <property type="evidence" value="ECO:0007669"/>
    <property type="project" value="InterPro"/>
</dbReference>
<feature type="transmembrane region" description="Helical" evidence="8">
    <location>
        <begin position="267"/>
        <end position="289"/>
    </location>
</feature>
<comment type="similarity">
    <text evidence="2">Belongs to the urea transporter family.</text>
</comment>
<comment type="subcellular location">
    <subcellularLocation>
        <location evidence="1">Cell membrane</location>
        <topology evidence="1">Multi-pass membrane protein</topology>
    </subcellularLocation>
</comment>
<proteinExistence type="inferred from homology"/>
<keyword evidence="5 8" id="KW-1133">Transmembrane helix</keyword>